<keyword evidence="2" id="KW-1185">Reference proteome</keyword>
<evidence type="ECO:0000313" key="2">
    <source>
        <dbReference type="Proteomes" id="UP000027442"/>
    </source>
</evidence>
<evidence type="ECO:0000313" key="1">
    <source>
        <dbReference type="EMBL" id="KDR53664.1"/>
    </source>
</evidence>
<comment type="caution">
    <text evidence="1">The sequence shown here is derived from an EMBL/GenBank/DDBJ whole genome shotgun (WGS) entry which is preliminary data.</text>
</comment>
<accession>A0A069QNV5</accession>
<gene>
    <name evidence="1" type="ORF">HMPREF1991_00271</name>
</gene>
<dbReference type="EMBL" id="JNGW01000013">
    <property type="protein sequence ID" value="KDR53664.1"/>
    <property type="molecule type" value="Genomic_DNA"/>
</dbReference>
<sequence>MCPSCKIANKKDNNANANHRKADIWIKFPHNQFYVKTKLQKRFG</sequence>
<name>A0A069QNV5_HOYLO</name>
<proteinExistence type="predicted"/>
<protein>
    <submittedName>
        <fullName evidence="1">Uncharacterized protein</fullName>
    </submittedName>
</protein>
<reference evidence="1 2" key="1">
    <citation type="submission" date="2013-08" db="EMBL/GenBank/DDBJ databases">
        <authorList>
            <person name="Weinstock G."/>
            <person name="Sodergren E."/>
            <person name="Wylie T."/>
            <person name="Fulton L."/>
            <person name="Fulton R."/>
            <person name="Fronick C."/>
            <person name="O'Laughlin M."/>
            <person name="Godfrey J."/>
            <person name="Miner T."/>
            <person name="Herter B."/>
            <person name="Appelbaum E."/>
            <person name="Cordes M."/>
            <person name="Lek S."/>
            <person name="Wollam A."/>
            <person name="Pepin K.H."/>
            <person name="Palsikar V.B."/>
            <person name="Mitreva M."/>
            <person name="Wilson R.K."/>
        </authorList>
    </citation>
    <scope>NUCLEOTIDE SEQUENCE [LARGE SCALE GENOMIC DNA]</scope>
    <source>
        <strain evidence="1 2">ATCC 15930</strain>
    </source>
</reference>
<dbReference type="PATRIC" id="fig|1122985.7.peg.283"/>
<dbReference type="AlphaFoldDB" id="A0A069QNV5"/>
<dbReference type="HOGENOM" id="CLU_3220156_0_0_10"/>
<organism evidence="1 2">
    <name type="scientific">Hoylesella loescheii DSM 19665 = JCM 12249 = ATCC 15930</name>
    <dbReference type="NCBI Taxonomy" id="1122985"/>
    <lineage>
        <taxon>Bacteria</taxon>
        <taxon>Pseudomonadati</taxon>
        <taxon>Bacteroidota</taxon>
        <taxon>Bacteroidia</taxon>
        <taxon>Bacteroidales</taxon>
        <taxon>Prevotellaceae</taxon>
        <taxon>Hoylesella</taxon>
    </lineage>
</organism>
<dbReference type="Proteomes" id="UP000027442">
    <property type="component" value="Unassembled WGS sequence"/>
</dbReference>